<keyword evidence="3" id="KW-1185">Reference proteome</keyword>
<dbReference type="PANTHER" id="PTHR34831:SF1">
    <property type="entry name" value="MIGRATION AND INVASION-INHIBITORY PROTEIN"/>
    <property type="match status" value="1"/>
</dbReference>
<evidence type="ECO:0008006" key="4">
    <source>
        <dbReference type="Google" id="ProtNLM"/>
    </source>
</evidence>
<dbReference type="GO" id="GO:0030336">
    <property type="term" value="P:negative regulation of cell migration"/>
    <property type="evidence" value="ECO:0007669"/>
    <property type="project" value="InterPro"/>
</dbReference>
<dbReference type="PANTHER" id="PTHR34831">
    <property type="entry name" value="MIGRATION AND INVASION-INHIBITORY PROTEIN"/>
    <property type="match status" value="1"/>
</dbReference>
<gene>
    <name evidence="2" type="ORF">BSL78_13891</name>
</gene>
<dbReference type="OrthoDB" id="10002384at2759"/>
<feature type="region of interest" description="Disordered" evidence="1">
    <location>
        <begin position="39"/>
        <end position="135"/>
    </location>
</feature>
<accession>A0A2G8KMS3</accession>
<dbReference type="InterPro" id="IPR031466">
    <property type="entry name" value="MIIP"/>
</dbReference>
<proteinExistence type="predicted"/>
<organism evidence="2 3">
    <name type="scientific">Stichopus japonicus</name>
    <name type="common">Sea cucumber</name>
    <dbReference type="NCBI Taxonomy" id="307972"/>
    <lineage>
        <taxon>Eukaryota</taxon>
        <taxon>Metazoa</taxon>
        <taxon>Echinodermata</taxon>
        <taxon>Eleutherozoa</taxon>
        <taxon>Echinozoa</taxon>
        <taxon>Holothuroidea</taxon>
        <taxon>Aspidochirotacea</taxon>
        <taxon>Aspidochirotida</taxon>
        <taxon>Stichopodidae</taxon>
        <taxon>Apostichopus</taxon>
    </lineage>
</organism>
<name>A0A2G8KMS3_STIJA</name>
<dbReference type="STRING" id="307972.A0A2G8KMS3"/>
<dbReference type="GO" id="GO:0010972">
    <property type="term" value="P:negative regulation of G2/M transition of mitotic cell cycle"/>
    <property type="evidence" value="ECO:0007669"/>
    <property type="project" value="InterPro"/>
</dbReference>
<evidence type="ECO:0000313" key="3">
    <source>
        <dbReference type="Proteomes" id="UP000230750"/>
    </source>
</evidence>
<dbReference type="AlphaFoldDB" id="A0A2G8KMS3"/>
<sequence length="477" mass="53964">MESSSVEEVYRLRQEYRSLHLHLTSGQQKLKSRVQLLKSASNRESKQRFSKCYQTKTSTPKDTDQRHIGRKLQKRFTSNHKTPHSCLRRVQSNSCQTTSGRASPKHFQRLPSCNQSAETEPEELFSSSDSNQLENDSVNAHLSSNELKHLRYGSQRQYLGRKAKERSVKIGQGIIAGSERKRRVSVNWKNEDCDKRKNKTRTCFYSSTKVNTSTPGIRQHGKTPSRVAFVERLNQSPTKKLDILPKERSLLGYDWIAGVLESGSQQALLSDEFFEEICHFRRTHRGQCVHESILDDSLPQRDPVVQESSELPGDVGANFVHKCVHNYTVNSRLFPVPLNEARDGASLCAVCQNKTDSHSTSTSPAYIRVSIPRSTLVSPYRVRSHRRRSFDPTDSIGLSKHCLSSWQCSKPSMMPTAGCLDIKSSLGSTAVRSNVNPEIENLPPETHTAGRVSRKTQELMNKSIALQLYCHKQAGMH</sequence>
<comment type="caution">
    <text evidence="2">The sequence shown here is derived from an EMBL/GenBank/DDBJ whole genome shotgun (WGS) entry which is preliminary data.</text>
</comment>
<feature type="compositionally biased region" description="Basic residues" evidence="1">
    <location>
        <begin position="68"/>
        <end position="87"/>
    </location>
</feature>
<evidence type="ECO:0000313" key="2">
    <source>
        <dbReference type="EMBL" id="PIK49267.1"/>
    </source>
</evidence>
<evidence type="ECO:0000256" key="1">
    <source>
        <dbReference type="SAM" id="MobiDB-lite"/>
    </source>
</evidence>
<feature type="compositionally biased region" description="Polar residues" evidence="1">
    <location>
        <begin position="125"/>
        <end position="135"/>
    </location>
</feature>
<feature type="compositionally biased region" description="Polar residues" evidence="1">
    <location>
        <begin position="90"/>
        <end position="101"/>
    </location>
</feature>
<dbReference type="Proteomes" id="UP000230750">
    <property type="component" value="Unassembled WGS sequence"/>
</dbReference>
<dbReference type="EMBL" id="MRZV01000474">
    <property type="protein sequence ID" value="PIK49267.1"/>
    <property type="molecule type" value="Genomic_DNA"/>
</dbReference>
<protein>
    <recommendedName>
        <fullName evidence="4">Migration and invasion-inhibitory protein</fullName>
    </recommendedName>
</protein>
<reference evidence="2 3" key="1">
    <citation type="journal article" date="2017" name="PLoS Biol.">
        <title>The sea cucumber genome provides insights into morphological evolution and visceral regeneration.</title>
        <authorList>
            <person name="Zhang X."/>
            <person name="Sun L."/>
            <person name="Yuan J."/>
            <person name="Sun Y."/>
            <person name="Gao Y."/>
            <person name="Zhang L."/>
            <person name="Li S."/>
            <person name="Dai H."/>
            <person name="Hamel J.F."/>
            <person name="Liu C."/>
            <person name="Yu Y."/>
            <person name="Liu S."/>
            <person name="Lin W."/>
            <person name="Guo K."/>
            <person name="Jin S."/>
            <person name="Xu P."/>
            <person name="Storey K.B."/>
            <person name="Huan P."/>
            <person name="Zhang T."/>
            <person name="Zhou Y."/>
            <person name="Zhang J."/>
            <person name="Lin C."/>
            <person name="Li X."/>
            <person name="Xing L."/>
            <person name="Huo D."/>
            <person name="Sun M."/>
            <person name="Wang L."/>
            <person name="Mercier A."/>
            <person name="Li F."/>
            <person name="Yang H."/>
            <person name="Xiang J."/>
        </authorList>
    </citation>
    <scope>NUCLEOTIDE SEQUENCE [LARGE SCALE GENOMIC DNA]</scope>
    <source>
        <strain evidence="2">Shaxun</strain>
        <tissue evidence="2">Muscle</tissue>
    </source>
</reference>
<dbReference type="Pfam" id="PF15734">
    <property type="entry name" value="MIIP"/>
    <property type="match status" value="1"/>
</dbReference>